<dbReference type="Gene3D" id="1.25.40.20">
    <property type="entry name" value="Ankyrin repeat-containing domain"/>
    <property type="match status" value="4"/>
</dbReference>
<dbReference type="OrthoDB" id="3182339at2759"/>
<feature type="compositionally biased region" description="Basic and acidic residues" evidence="4">
    <location>
        <begin position="1352"/>
        <end position="1367"/>
    </location>
</feature>
<protein>
    <submittedName>
        <fullName evidence="5">Uncharacterized protein</fullName>
    </submittedName>
</protein>
<reference evidence="5" key="1">
    <citation type="journal article" date="2020" name="Stud. Mycol.">
        <title>101 Dothideomycetes genomes: a test case for predicting lifestyles and emergence of pathogens.</title>
        <authorList>
            <person name="Haridas S."/>
            <person name="Albert R."/>
            <person name="Binder M."/>
            <person name="Bloem J."/>
            <person name="Labutti K."/>
            <person name="Salamov A."/>
            <person name="Andreopoulos B."/>
            <person name="Baker S."/>
            <person name="Barry K."/>
            <person name="Bills G."/>
            <person name="Bluhm B."/>
            <person name="Cannon C."/>
            <person name="Castanera R."/>
            <person name="Culley D."/>
            <person name="Daum C."/>
            <person name="Ezra D."/>
            <person name="Gonzalez J."/>
            <person name="Henrissat B."/>
            <person name="Kuo A."/>
            <person name="Liang C."/>
            <person name="Lipzen A."/>
            <person name="Lutzoni F."/>
            <person name="Magnuson J."/>
            <person name="Mondo S."/>
            <person name="Nolan M."/>
            <person name="Ohm R."/>
            <person name="Pangilinan J."/>
            <person name="Park H.-J."/>
            <person name="Ramirez L."/>
            <person name="Alfaro M."/>
            <person name="Sun H."/>
            <person name="Tritt A."/>
            <person name="Yoshinaga Y."/>
            <person name="Zwiers L.-H."/>
            <person name="Turgeon B."/>
            <person name="Goodwin S."/>
            <person name="Spatafora J."/>
            <person name="Crous P."/>
            <person name="Grigoriev I."/>
        </authorList>
    </citation>
    <scope>NUCLEOTIDE SEQUENCE</scope>
    <source>
        <strain evidence="5">CBS 125425</strain>
    </source>
</reference>
<dbReference type="SMART" id="SM00248">
    <property type="entry name" value="ANK"/>
    <property type="match status" value="11"/>
</dbReference>
<feature type="region of interest" description="Disordered" evidence="4">
    <location>
        <begin position="123"/>
        <end position="144"/>
    </location>
</feature>
<evidence type="ECO:0000256" key="2">
    <source>
        <dbReference type="ARBA" id="ARBA00023043"/>
    </source>
</evidence>
<comment type="caution">
    <text evidence="5">The sequence shown here is derived from an EMBL/GenBank/DDBJ whole genome shotgun (WGS) entry which is preliminary data.</text>
</comment>
<dbReference type="EMBL" id="ML996274">
    <property type="protein sequence ID" value="KAF2728574.1"/>
    <property type="molecule type" value="Genomic_DNA"/>
</dbReference>
<dbReference type="Pfam" id="PF12796">
    <property type="entry name" value="Ank_2"/>
    <property type="match status" value="1"/>
</dbReference>
<proteinExistence type="predicted"/>
<dbReference type="SUPFAM" id="SSF48403">
    <property type="entry name" value="Ankyrin repeat"/>
    <property type="match status" value="2"/>
</dbReference>
<dbReference type="PROSITE" id="PS50297">
    <property type="entry name" value="ANK_REP_REGION"/>
    <property type="match status" value="1"/>
</dbReference>
<feature type="repeat" description="ANK" evidence="3">
    <location>
        <begin position="957"/>
        <end position="989"/>
    </location>
</feature>
<evidence type="ECO:0000256" key="3">
    <source>
        <dbReference type="PROSITE-ProRule" id="PRU00023"/>
    </source>
</evidence>
<dbReference type="InterPro" id="IPR050745">
    <property type="entry name" value="Multifunctional_regulatory"/>
</dbReference>
<dbReference type="PANTHER" id="PTHR24189">
    <property type="entry name" value="MYOTROPHIN"/>
    <property type="match status" value="1"/>
</dbReference>
<organism evidence="5 6">
    <name type="scientific">Polyplosphaeria fusca</name>
    <dbReference type="NCBI Taxonomy" id="682080"/>
    <lineage>
        <taxon>Eukaryota</taxon>
        <taxon>Fungi</taxon>
        <taxon>Dikarya</taxon>
        <taxon>Ascomycota</taxon>
        <taxon>Pezizomycotina</taxon>
        <taxon>Dothideomycetes</taxon>
        <taxon>Pleosporomycetidae</taxon>
        <taxon>Pleosporales</taxon>
        <taxon>Tetraplosphaeriaceae</taxon>
        <taxon>Polyplosphaeria</taxon>
    </lineage>
</organism>
<dbReference type="InterPro" id="IPR002110">
    <property type="entry name" value="Ankyrin_rpt"/>
</dbReference>
<gene>
    <name evidence="5" type="ORF">EJ04DRAFT_477137</name>
</gene>
<keyword evidence="6" id="KW-1185">Reference proteome</keyword>
<sequence length="1378" mass="151315">MRGRRSLQELVQEAGISPVQTRQPCLPAPQQPAIVASEEDHTLARELLVEQRRNDPDYKDPGKQLKRIFRSSKEKEKLQDTAQWQFTQEEVDRALSAVIDKPTTGPGLVQAFISLGAKVNYVDTPDKKKTKGNERPNASARRRSTVLQRAATLRRADEVSLLASSGADQTTLDEGLKAALAAKDYPCIQELLRHGADINKFPNALADAVRANDQNLVRLLLRAPKALHSDILSSCLPAAAQAKSETIISLLIGYGANPNFNDASALSMSVLARDYRAALALVAGPIALTQSSLVVALQAAMNISNAQELHQFLQLLFCCRLPGNSLGLPGLLVAASKRNDTALAHLLIENEVTTTFNEAECLRHAISNSNWDLTSKILETAILPAHASVALAILPNDISKAERLRIIGTLVHKGANGPPLGRWLLRAVEEGDTPLTDLLVTASAAIGSDSAAVVQAAIVRKDMHSLRKLLNGRIPPHLLAKAFPLLRQGYTVHERLESTRLLLQHGARGPEVDQALVEAIADTSSLRDTTLIEILVQHGADVNSDGGKSIQLATTQGDVRILQMLRGARASTHSTASALPLIFGSTVARNPQTLKMVEILLSNGIEEGPALQTLHIAVNEGPSNLDIIDRFIAADSKLLGPVFQYASALADERKKAPMMRNLLEKGVPQVFLDDALLVETRHTLQSHDTTILRLLLEHGASMNFHDGESLSTAVCSNSITVTKLLLSSKEIPSKPTITKAFRSMFQHLDAQKGGNIQFEIAEQLLALGVEQVAIDSALRTILDDSTPGQDPKELVDLLLRYHANVNTADGTCFVFAARRKDYGVLGKLLSHNPDFSNIVPALLKSKLDEDVLTESLHACFESGCQSDQLERPNVFNLPALILALQNYPRSSGPAELLLHNGCNPNITVRDILEPAVGEESMTALLWALAQPQKTISTPVIRVLLRAGASPTRASSGSDISPIHIAARESRVDIVEELLNSGADPSVRDKWNRSALFSASSGSITSTVEILSAHALKDDGSLHEAARNLQLDHAKVLLKHGHHPNFPSRLHGGRNALGELCLNAEVTSGLQRTRARQLMRLFLDNGANPKFKARNERSTVVLALDNPHSALEVTDAVLETEVWQDLNDEKHMFRDSQGLWYSPLKLVELVPSNSRVQCKLELIELLRDKGCEPRYYSEHPQQPDGAVGMPQDIKQLADRQKQHQLSLQLAKEASEHTRMLEEASHRDILRRKQEQQDTEMAAAAAVHTQWAALSQQKHDTEMGLIRSAERTKRTEKVAWHGLQMQQEADAASKRLQIEDRKVSAAFAHEAQMAEQRKAELEYRTGVERRALMDKEQMFERNVNRQKMLTERMDESAQLHARLRQDRPAIEGAPQWGSVD</sequence>
<evidence type="ECO:0000256" key="1">
    <source>
        <dbReference type="ARBA" id="ARBA00022737"/>
    </source>
</evidence>
<evidence type="ECO:0000313" key="6">
    <source>
        <dbReference type="Proteomes" id="UP000799444"/>
    </source>
</evidence>
<name>A0A9P4QLA1_9PLEO</name>
<keyword evidence="1" id="KW-0677">Repeat</keyword>
<dbReference type="InterPro" id="IPR036770">
    <property type="entry name" value="Ankyrin_rpt-contain_sf"/>
</dbReference>
<evidence type="ECO:0000313" key="5">
    <source>
        <dbReference type="EMBL" id="KAF2728574.1"/>
    </source>
</evidence>
<evidence type="ECO:0000256" key="4">
    <source>
        <dbReference type="SAM" id="MobiDB-lite"/>
    </source>
</evidence>
<feature type="compositionally biased region" description="Basic and acidic residues" evidence="4">
    <location>
        <begin position="124"/>
        <end position="134"/>
    </location>
</feature>
<accession>A0A9P4QLA1</accession>
<dbReference type="Proteomes" id="UP000799444">
    <property type="component" value="Unassembled WGS sequence"/>
</dbReference>
<keyword evidence="2 3" id="KW-0040">ANK repeat</keyword>
<feature type="region of interest" description="Disordered" evidence="4">
    <location>
        <begin position="1352"/>
        <end position="1378"/>
    </location>
</feature>
<dbReference type="PROSITE" id="PS50088">
    <property type="entry name" value="ANK_REPEAT"/>
    <property type="match status" value="1"/>
</dbReference>